<comment type="caution">
    <text evidence="3">The sequence shown here is derived from an EMBL/GenBank/DDBJ whole genome shotgun (WGS) entry which is preliminary data.</text>
</comment>
<feature type="compositionally biased region" description="Low complexity" evidence="1">
    <location>
        <begin position="463"/>
        <end position="474"/>
    </location>
</feature>
<dbReference type="Pfam" id="PF00144">
    <property type="entry name" value="Beta-lactamase"/>
    <property type="match status" value="1"/>
</dbReference>
<dbReference type="InterPro" id="IPR012338">
    <property type="entry name" value="Beta-lactam/transpept-like"/>
</dbReference>
<dbReference type="PANTHER" id="PTHR43283">
    <property type="entry name" value="BETA-LACTAMASE-RELATED"/>
    <property type="match status" value="1"/>
</dbReference>
<proteinExistence type="predicted"/>
<dbReference type="SUPFAM" id="SSF56601">
    <property type="entry name" value="beta-lactamase/transpeptidase-like"/>
    <property type="match status" value="1"/>
</dbReference>
<evidence type="ECO:0000259" key="2">
    <source>
        <dbReference type="Pfam" id="PF00144"/>
    </source>
</evidence>
<protein>
    <recommendedName>
        <fullName evidence="2">Beta-lactamase-related domain-containing protein</fullName>
    </recommendedName>
</protein>
<name>A0A813IDI2_POLGL</name>
<dbReference type="AlphaFoldDB" id="A0A813IDI2"/>
<sequence length="474" mass="51825">MAAGKVRAPSRGKAVLSPKANGKLSTPVDPRSVGVEPKVLKDYEDAMVKMVKIGAIPGCASVVFRKGQLLHSGSWGFADVEKGAPFGFDTYCRMYCATKSYVAVAFMRLVDEGLVRLEDRLDKYIPAFAHVLVMPEGSEKLEKPKRPILLKHLLSHTSGIGYTPELGAEPEDAASAGYLKVLTAVLQGSIRSLKIFVEGLAKVPLLCHPGHKYNYSLSFDVLGRVLEVITCKRLDQCLKELVFRPLGMNDTKWAVQNNELDRLAAVYASPGSWKKLYGQVKGKVPSAPRKGLCRIDGNTAKESHWRDGQQISVLSGGGFMGYLYGGLVSTVADTASFVQMLMRFGLKENGQRYLKKSSVVAMERNRLKPAVDGDSKVCYLGNISVFREGSEYGMGGAACTYWCIDREDEIASVWFTQHIDMAEFGEMIGIDPKKADLWGALHKAVLKGVKEAETAGAKRKRSTSSSTPSKRVKA</sequence>
<evidence type="ECO:0000313" key="4">
    <source>
        <dbReference type="Proteomes" id="UP000626109"/>
    </source>
</evidence>
<dbReference type="PANTHER" id="PTHR43283:SF3">
    <property type="entry name" value="BETA-LACTAMASE FAMILY PROTEIN (AFU_ORTHOLOGUE AFUA_5G07500)"/>
    <property type="match status" value="1"/>
</dbReference>
<evidence type="ECO:0000256" key="1">
    <source>
        <dbReference type="SAM" id="MobiDB-lite"/>
    </source>
</evidence>
<accession>A0A813IDI2</accession>
<dbReference type="EMBL" id="CAJNNW010006493">
    <property type="protein sequence ID" value="CAE8648349.1"/>
    <property type="molecule type" value="Genomic_DNA"/>
</dbReference>
<dbReference type="Proteomes" id="UP000626109">
    <property type="component" value="Unassembled WGS sequence"/>
</dbReference>
<reference evidence="3" key="1">
    <citation type="submission" date="2021-02" db="EMBL/GenBank/DDBJ databases">
        <authorList>
            <person name="Dougan E. K."/>
            <person name="Rhodes N."/>
            <person name="Thang M."/>
            <person name="Chan C."/>
        </authorList>
    </citation>
    <scope>NUCLEOTIDE SEQUENCE</scope>
</reference>
<feature type="region of interest" description="Disordered" evidence="1">
    <location>
        <begin position="451"/>
        <end position="474"/>
    </location>
</feature>
<gene>
    <name evidence="3" type="ORF">PGLA2088_LOCUS6493</name>
</gene>
<dbReference type="InterPro" id="IPR001466">
    <property type="entry name" value="Beta-lactam-related"/>
</dbReference>
<dbReference type="Gene3D" id="3.40.710.10">
    <property type="entry name" value="DD-peptidase/beta-lactamase superfamily"/>
    <property type="match status" value="1"/>
</dbReference>
<feature type="domain" description="Beta-lactamase-related" evidence="2">
    <location>
        <begin position="49"/>
        <end position="417"/>
    </location>
</feature>
<evidence type="ECO:0000313" key="3">
    <source>
        <dbReference type="EMBL" id="CAE8648349.1"/>
    </source>
</evidence>
<dbReference type="InterPro" id="IPR050789">
    <property type="entry name" value="Diverse_Enzym_Activities"/>
</dbReference>
<organism evidence="3 4">
    <name type="scientific">Polarella glacialis</name>
    <name type="common">Dinoflagellate</name>
    <dbReference type="NCBI Taxonomy" id="89957"/>
    <lineage>
        <taxon>Eukaryota</taxon>
        <taxon>Sar</taxon>
        <taxon>Alveolata</taxon>
        <taxon>Dinophyceae</taxon>
        <taxon>Suessiales</taxon>
        <taxon>Suessiaceae</taxon>
        <taxon>Polarella</taxon>
    </lineage>
</organism>
<feature type="region of interest" description="Disordered" evidence="1">
    <location>
        <begin position="1"/>
        <end position="29"/>
    </location>
</feature>